<sequence>MYIDELLKEEIDYNKVLTLFFLDNFNYEYRKYTDNEREQSTNRLINILEYVSTDNIIKLIDSNKDKIKDINPGNIPQFSNLSSINDVLDFVSVAENTTYELIGYYINKDSKKGAQMKYGENHYKIAALMGLVTLQKPFEVTDLGKRYMMLTEEEKLVVRNKLFLQIPIVQILLTSAISDRVNGMDVLRKYLSESTSIRRRSNLKNIINCICENIEDIELNVRIMTNIEWK</sequence>
<keyword evidence="2" id="KW-1185">Reference proteome</keyword>
<organism evidence="1 2">
    <name type="scientific">Peptacetobacter hominis</name>
    <dbReference type="NCBI Taxonomy" id="2743610"/>
    <lineage>
        <taxon>Bacteria</taxon>
        <taxon>Bacillati</taxon>
        <taxon>Bacillota</taxon>
        <taxon>Clostridia</taxon>
        <taxon>Peptostreptococcales</taxon>
        <taxon>Peptostreptococcaceae</taxon>
        <taxon>Peptacetobacter</taxon>
    </lineage>
</organism>
<reference evidence="1 2" key="1">
    <citation type="submission" date="2019-02" db="EMBL/GenBank/DDBJ databases">
        <title>Peptostreptococcaceae bacterium ZHW00191 nov., a new bacterium isolated from the human gut.</title>
        <authorList>
            <person name="Zhou H.-W."/>
            <person name="Chen X.-J."/>
        </authorList>
    </citation>
    <scope>NUCLEOTIDE SEQUENCE [LARGE SCALE GENOMIC DNA]</scope>
    <source>
        <strain evidence="1 2">ZHW00191</strain>
    </source>
</reference>
<comment type="caution">
    <text evidence="1">The sequence shown here is derived from an EMBL/GenBank/DDBJ whole genome shotgun (WGS) entry which is preliminary data.</text>
</comment>
<evidence type="ECO:0000313" key="2">
    <source>
        <dbReference type="Proteomes" id="UP000317863"/>
    </source>
</evidence>
<proteinExistence type="predicted"/>
<protein>
    <submittedName>
        <fullName evidence="1">Uncharacterized protein</fullName>
    </submittedName>
</protein>
<name>A0A544QWN4_9FIRM</name>
<evidence type="ECO:0000313" key="1">
    <source>
        <dbReference type="EMBL" id="TQQ85109.1"/>
    </source>
</evidence>
<dbReference type="Proteomes" id="UP000317863">
    <property type="component" value="Unassembled WGS sequence"/>
</dbReference>
<accession>A0A544QWN4</accession>
<dbReference type="OrthoDB" id="3078384at2"/>
<dbReference type="RefSeq" id="WP_142535466.1">
    <property type="nucleotide sequence ID" value="NZ_SGJB01000004.1"/>
</dbReference>
<gene>
    <name evidence="1" type="ORF">EXD82_03160</name>
</gene>
<dbReference type="AlphaFoldDB" id="A0A544QWN4"/>
<dbReference type="EMBL" id="SGJB01000004">
    <property type="protein sequence ID" value="TQQ85109.1"/>
    <property type="molecule type" value="Genomic_DNA"/>
</dbReference>